<name>A0ABX8A6E5_9BRAD</name>
<keyword evidence="2" id="KW-1185">Reference proteome</keyword>
<protein>
    <recommendedName>
        <fullName evidence="3">Collagen-like protein</fullName>
    </recommendedName>
</protein>
<evidence type="ECO:0000313" key="2">
    <source>
        <dbReference type="Proteomes" id="UP000682843"/>
    </source>
</evidence>
<evidence type="ECO:0008006" key="3">
    <source>
        <dbReference type="Google" id="ProtNLM"/>
    </source>
</evidence>
<reference evidence="1 2" key="1">
    <citation type="submission" date="2019-02" db="EMBL/GenBank/DDBJ databases">
        <title>Emended description of the genus Rhodopseudomonas and description of Rhodopseudomonas albus sp. nov., a non-phototrophic, heavy-metal-tolerant bacterium isolated from garden soil.</title>
        <authorList>
            <person name="Bao Z."/>
            <person name="Cao W.W."/>
            <person name="Sato Y."/>
            <person name="Nishizawa T."/>
            <person name="Zhao J."/>
            <person name="Guo Y."/>
            <person name="Ohta H."/>
        </authorList>
    </citation>
    <scope>NUCLEOTIDE SEQUENCE [LARGE SCALE GENOMIC DNA]</scope>
    <source>
        <strain evidence="1 2">SK50-23</strain>
    </source>
</reference>
<organism evidence="1 2">
    <name type="scientific">Tardiphaga alba</name>
    <dbReference type="NCBI Taxonomy" id="340268"/>
    <lineage>
        <taxon>Bacteria</taxon>
        <taxon>Pseudomonadati</taxon>
        <taxon>Pseudomonadota</taxon>
        <taxon>Alphaproteobacteria</taxon>
        <taxon>Hyphomicrobiales</taxon>
        <taxon>Nitrobacteraceae</taxon>
        <taxon>Tardiphaga</taxon>
    </lineage>
</organism>
<accession>A0ABX8A6E5</accession>
<dbReference type="EMBL" id="CP036498">
    <property type="protein sequence ID" value="QUS39223.1"/>
    <property type="molecule type" value="Genomic_DNA"/>
</dbReference>
<dbReference type="Proteomes" id="UP000682843">
    <property type="component" value="Chromosome"/>
</dbReference>
<gene>
    <name evidence="1" type="ORF">RPMA_10520</name>
</gene>
<dbReference type="RefSeq" id="WP_211912766.1">
    <property type="nucleotide sequence ID" value="NZ_CP036498.1"/>
</dbReference>
<proteinExistence type="predicted"/>
<evidence type="ECO:0000313" key="1">
    <source>
        <dbReference type="EMBL" id="QUS39223.1"/>
    </source>
</evidence>
<sequence>MTTLLNGSDNNRLAEVLAGSAALLSATSADAASQLPLNALLGEDTISADATIDDTATAGAHAQLDPIQLDLAADASADTSAPDMANLLGLGDIIALQPDTQLDLAHLTEPVADTVQNVVGDLHLLGDQGDLIQLPVDLAQQLTDTVVQGAGSLVSSAAGGNADPVTGLLGTPLGLLNGGLLNGGLGDTIEHVGETVGSLVHSLDDLLGNTGLLDPVADLVTGLTGSLNELPILGNLLGGASGDNGGAQGGLLGGILDIPNLGGAGTDALTGTLLGPHGLVGGLLGGELFGGEAASDASASAHAAAPLDLVAGLTDVLTGDHGILDLHGAHII</sequence>